<evidence type="ECO:0000256" key="9">
    <source>
        <dbReference type="ARBA" id="ARBA00023098"/>
    </source>
</evidence>
<keyword evidence="15" id="KW-1185">Reference proteome</keyword>
<keyword evidence="5" id="KW-0444">Lipid biosynthesis</keyword>
<dbReference type="AlphaFoldDB" id="B5YMP8"/>
<evidence type="ECO:0000256" key="13">
    <source>
        <dbReference type="SAM" id="Phobius"/>
    </source>
</evidence>
<dbReference type="Proteomes" id="UP000001449">
    <property type="component" value="Chromosome 7"/>
</dbReference>
<evidence type="ECO:0000313" key="15">
    <source>
        <dbReference type="Proteomes" id="UP000001449"/>
    </source>
</evidence>
<keyword evidence="11" id="KW-0275">Fatty acid biosynthesis</keyword>
<dbReference type="KEGG" id="tps:THAPS_23427"/>
<comment type="pathway">
    <text evidence="2">Lipid metabolism; fatty acid biosynthesis.</text>
</comment>
<comment type="subcellular location">
    <subcellularLocation>
        <location evidence="1">Membrane</location>
        <topology evidence="1">Multi-pass membrane protein</topology>
    </subcellularLocation>
</comment>
<evidence type="ECO:0000256" key="2">
    <source>
        <dbReference type="ARBA" id="ARBA00005194"/>
    </source>
</evidence>
<protein>
    <recommendedName>
        <fullName evidence="4">very-long-chain (3R)-3-hydroxyacyl-CoA dehydratase</fullName>
        <ecNumber evidence="4">4.2.1.134</ecNumber>
    </recommendedName>
</protein>
<keyword evidence="9" id="KW-0443">Lipid metabolism</keyword>
<dbReference type="InParanoid" id="B5YMP8"/>
<dbReference type="EMBL" id="CP001160">
    <property type="protein sequence ID" value="ACI64499.1"/>
    <property type="molecule type" value="Genomic_DNA"/>
</dbReference>
<keyword evidence="6 13" id="KW-0812">Transmembrane</keyword>
<sequence>MFSLFTLLNLVSLTGWMVVLSILVSQSSLIPSSSTEWTNRFFEPSSSSFPSLSSHNRLLLIDTLLFLEGICFIEVGRIAIGQLKGNLALGVVLHMIRMTCLLMVLPNGLVGLNHGRDDDVDSKWQELISMLVLYSWALTEIGRYPMYLFPSSSTARYVRLVLPLVTFPIGAFAEALGAYRALKELVTSDGDGSDTFHLVKIVLLGLVVLVNSVLGPTMAYPALLKKGLPALLGNEAATAKRKKKNE</sequence>
<evidence type="ECO:0000256" key="10">
    <source>
        <dbReference type="ARBA" id="ARBA00023136"/>
    </source>
</evidence>
<organism evidence="14 15">
    <name type="scientific">Thalassiosira pseudonana</name>
    <name type="common">Marine diatom</name>
    <name type="synonym">Cyclotella nana</name>
    <dbReference type="NCBI Taxonomy" id="35128"/>
    <lineage>
        <taxon>Eukaryota</taxon>
        <taxon>Sar</taxon>
        <taxon>Stramenopiles</taxon>
        <taxon>Ochrophyta</taxon>
        <taxon>Bacillariophyta</taxon>
        <taxon>Coscinodiscophyceae</taxon>
        <taxon>Thalassiosirophycidae</taxon>
        <taxon>Thalassiosirales</taxon>
        <taxon>Thalassiosiraceae</taxon>
        <taxon>Thalassiosira</taxon>
    </lineage>
</organism>
<evidence type="ECO:0000256" key="3">
    <source>
        <dbReference type="ARBA" id="ARBA00007811"/>
    </source>
</evidence>
<dbReference type="PaxDb" id="35128-Thaps23427"/>
<dbReference type="GO" id="GO:0102158">
    <property type="term" value="F:very-long-chain (3R)-3-hydroxyacyl-CoA dehydratase activity"/>
    <property type="evidence" value="ECO:0007669"/>
    <property type="project" value="UniProtKB-EC"/>
</dbReference>
<dbReference type="GO" id="GO:0042761">
    <property type="term" value="P:very long-chain fatty acid biosynthetic process"/>
    <property type="evidence" value="ECO:0000318"/>
    <property type="project" value="GO_Central"/>
</dbReference>
<feature type="transmembrane region" description="Helical" evidence="13">
    <location>
        <begin position="59"/>
        <end position="80"/>
    </location>
</feature>
<dbReference type="GeneID" id="7449193"/>
<dbReference type="InterPro" id="IPR007482">
    <property type="entry name" value="Tyr_Pase-like_PTPLA"/>
</dbReference>
<evidence type="ECO:0000256" key="6">
    <source>
        <dbReference type="ARBA" id="ARBA00022692"/>
    </source>
</evidence>
<keyword evidence="8 13" id="KW-1133">Transmembrane helix</keyword>
<dbReference type="UniPathway" id="UPA00094"/>
<dbReference type="PANTHER" id="PTHR11035">
    <property type="entry name" value="VERY-LONG-CHAIN (3R)-3-HYDROXYACYL-COA DEHYDRATASE"/>
    <property type="match status" value="1"/>
</dbReference>
<dbReference type="PANTHER" id="PTHR11035:SF35">
    <property type="entry name" value="VERY-LONG-CHAIN (3R)-3-HYDROXYACYL-COA DEHYDRATASE"/>
    <property type="match status" value="1"/>
</dbReference>
<proteinExistence type="inferred from homology"/>
<evidence type="ECO:0000256" key="4">
    <source>
        <dbReference type="ARBA" id="ARBA00013122"/>
    </source>
</evidence>
<feature type="transmembrane region" description="Helical" evidence="13">
    <location>
        <begin position="127"/>
        <end position="148"/>
    </location>
</feature>
<evidence type="ECO:0000256" key="8">
    <source>
        <dbReference type="ARBA" id="ARBA00022989"/>
    </source>
</evidence>
<feature type="transmembrane region" description="Helical" evidence="13">
    <location>
        <begin position="201"/>
        <end position="223"/>
    </location>
</feature>
<feature type="transmembrane region" description="Helical" evidence="13">
    <location>
        <begin position="87"/>
        <end position="107"/>
    </location>
</feature>
<gene>
    <name evidence="14" type="ORF">THAPS_23427</name>
</gene>
<reference evidence="14 15" key="1">
    <citation type="journal article" date="2004" name="Science">
        <title>The genome of the diatom Thalassiosira pseudonana: ecology, evolution, and metabolism.</title>
        <authorList>
            <person name="Armbrust E.V."/>
            <person name="Berges J.A."/>
            <person name="Bowler C."/>
            <person name="Green B.R."/>
            <person name="Martinez D."/>
            <person name="Putnam N.H."/>
            <person name="Zhou S."/>
            <person name="Allen A.E."/>
            <person name="Apt K.E."/>
            <person name="Bechner M."/>
            <person name="Brzezinski M.A."/>
            <person name="Chaal B.K."/>
            <person name="Chiovitti A."/>
            <person name="Davis A.K."/>
            <person name="Demarest M.S."/>
            <person name="Detter J.C."/>
            <person name="Glavina T."/>
            <person name="Goodstein D."/>
            <person name="Hadi M.Z."/>
            <person name="Hellsten U."/>
            <person name="Hildebrand M."/>
            <person name="Jenkins B.D."/>
            <person name="Jurka J."/>
            <person name="Kapitonov V.V."/>
            <person name="Kroger N."/>
            <person name="Lau W.W."/>
            <person name="Lane T.W."/>
            <person name="Larimer F.W."/>
            <person name="Lippmeier J.C."/>
            <person name="Lucas S."/>
            <person name="Medina M."/>
            <person name="Montsant A."/>
            <person name="Obornik M."/>
            <person name="Parker M.S."/>
            <person name="Palenik B."/>
            <person name="Pazour G.J."/>
            <person name="Richardson P.M."/>
            <person name="Rynearson T.A."/>
            <person name="Saito M.A."/>
            <person name="Schwartz D.C."/>
            <person name="Thamatrakoln K."/>
            <person name="Valentin K."/>
            <person name="Vardi A."/>
            <person name="Wilkerson F.P."/>
            <person name="Rokhsar D.S."/>
        </authorList>
    </citation>
    <scope>NUCLEOTIDE SEQUENCE [LARGE SCALE GENOMIC DNA]</scope>
    <source>
        <strain evidence="14 15">CCMP1335</strain>
    </source>
</reference>
<comment type="similarity">
    <text evidence="3">Belongs to the very long-chain fatty acids dehydratase HACD family.</text>
</comment>
<accession>B5YMP8</accession>
<evidence type="ECO:0000313" key="14">
    <source>
        <dbReference type="EMBL" id="ACI64499.1"/>
    </source>
</evidence>
<evidence type="ECO:0000256" key="5">
    <source>
        <dbReference type="ARBA" id="ARBA00022516"/>
    </source>
</evidence>
<feature type="transmembrane region" description="Helical" evidence="13">
    <location>
        <begin position="160"/>
        <end position="181"/>
    </location>
</feature>
<dbReference type="RefSeq" id="XP_002295782.1">
    <property type="nucleotide sequence ID" value="XM_002295746.1"/>
</dbReference>
<evidence type="ECO:0000256" key="7">
    <source>
        <dbReference type="ARBA" id="ARBA00022832"/>
    </source>
</evidence>
<dbReference type="Pfam" id="PF04387">
    <property type="entry name" value="PTPLA"/>
    <property type="match status" value="1"/>
</dbReference>
<evidence type="ECO:0000256" key="11">
    <source>
        <dbReference type="ARBA" id="ARBA00023160"/>
    </source>
</evidence>
<evidence type="ECO:0000256" key="1">
    <source>
        <dbReference type="ARBA" id="ARBA00004141"/>
    </source>
</evidence>
<dbReference type="GO" id="GO:0018812">
    <property type="term" value="F:3-hydroxyacyl-CoA dehydratase activity"/>
    <property type="evidence" value="ECO:0000318"/>
    <property type="project" value="GO_Central"/>
</dbReference>
<keyword evidence="12" id="KW-0456">Lyase</keyword>
<keyword evidence="10 13" id="KW-0472">Membrane</keyword>
<dbReference type="GO" id="GO:0030497">
    <property type="term" value="P:fatty acid elongation"/>
    <property type="evidence" value="ECO:0000318"/>
    <property type="project" value="GO_Central"/>
</dbReference>
<dbReference type="GO" id="GO:0005789">
    <property type="term" value="C:endoplasmic reticulum membrane"/>
    <property type="evidence" value="ECO:0000318"/>
    <property type="project" value="GO_Central"/>
</dbReference>
<dbReference type="EC" id="4.2.1.134" evidence="4"/>
<evidence type="ECO:0000256" key="12">
    <source>
        <dbReference type="ARBA" id="ARBA00023239"/>
    </source>
</evidence>
<dbReference type="GO" id="GO:0030148">
    <property type="term" value="P:sphingolipid biosynthetic process"/>
    <property type="evidence" value="ECO:0000318"/>
    <property type="project" value="GO_Central"/>
</dbReference>
<name>B5YMP8_THAPS</name>
<reference evidence="14 15" key="2">
    <citation type="journal article" date="2008" name="Nature">
        <title>The Phaeodactylum genome reveals the evolutionary history of diatom genomes.</title>
        <authorList>
            <person name="Bowler C."/>
            <person name="Allen A.E."/>
            <person name="Badger J.H."/>
            <person name="Grimwood J."/>
            <person name="Jabbari K."/>
            <person name="Kuo A."/>
            <person name="Maheswari U."/>
            <person name="Martens C."/>
            <person name="Maumus F."/>
            <person name="Otillar R.P."/>
            <person name="Rayko E."/>
            <person name="Salamov A."/>
            <person name="Vandepoele K."/>
            <person name="Beszteri B."/>
            <person name="Gruber A."/>
            <person name="Heijde M."/>
            <person name="Katinka M."/>
            <person name="Mock T."/>
            <person name="Valentin K."/>
            <person name="Verret F."/>
            <person name="Berges J.A."/>
            <person name="Brownlee C."/>
            <person name="Cadoret J.P."/>
            <person name="Chiovitti A."/>
            <person name="Choi C.J."/>
            <person name="Coesel S."/>
            <person name="De Martino A."/>
            <person name="Detter J.C."/>
            <person name="Durkin C."/>
            <person name="Falciatore A."/>
            <person name="Fournet J."/>
            <person name="Haruta M."/>
            <person name="Huysman M.J."/>
            <person name="Jenkins B.D."/>
            <person name="Jiroutova K."/>
            <person name="Jorgensen R.E."/>
            <person name="Joubert Y."/>
            <person name="Kaplan A."/>
            <person name="Kroger N."/>
            <person name="Kroth P.G."/>
            <person name="La Roche J."/>
            <person name="Lindquist E."/>
            <person name="Lommer M."/>
            <person name="Martin-Jezequel V."/>
            <person name="Lopez P.J."/>
            <person name="Lucas S."/>
            <person name="Mangogna M."/>
            <person name="McGinnis K."/>
            <person name="Medlin L.K."/>
            <person name="Montsant A."/>
            <person name="Oudot-Le Secq M.P."/>
            <person name="Napoli C."/>
            <person name="Obornik M."/>
            <person name="Parker M.S."/>
            <person name="Petit J.L."/>
            <person name="Porcel B.M."/>
            <person name="Poulsen N."/>
            <person name="Robison M."/>
            <person name="Rychlewski L."/>
            <person name="Rynearson T.A."/>
            <person name="Schmutz J."/>
            <person name="Shapiro H."/>
            <person name="Siaut M."/>
            <person name="Stanley M."/>
            <person name="Sussman M.R."/>
            <person name="Taylor A.R."/>
            <person name="Vardi A."/>
            <person name="von Dassow P."/>
            <person name="Vyverman W."/>
            <person name="Willis A."/>
            <person name="Wyrwicz L.S."/>
            <person name="Rokhsar D.S."/>
            <person name="Weissenbach J."/>
            <person name="Armbrust E.V."/>
            <person name="Green B.R."/>
            <person name="Van de Peer Y."/>
            <person name="Grigoriev I.V."/>
        </authorList>
    </citation>
    <scope>NUCLEOTIDE SEQUENCE [LARGE SCALE GENOMIC DNA]</scope>
    <source>
        <strain evidence="14 15">CCMP1335</strain>
    </source>
</reference>
<dbReference type="HOGENOM" id="CLU_1131005_0_0_1"/>
<keyword evidence="7" id="KW-0276">Fatty acid metabolism</keyword>